<organism evidence="2 3">
    <name type="scientific">Paraphaeosphaeria minitans</name>
    <dbReference type="NCBI Taxonomy" id="565426"/>
    <lineage>
        <taxon>Eukaryota</taxon>
        <taxon>Fungi</taxon>
        <taxon>Dikarya</taxon>
        <taxon>Ascomycota</taxon>
        <taxon>Pezizomycotina</taxon>
        <taxon>Dothideomycetes</taxon>
        <taxon>Pleosporomycetidae</taxon>
        <taxon>Pleosporales</taxon>
        <taxon>Massarineae</taxon>
        <taxon>Didymosphaeriaceae</taxon>
        <taxon>Paraphaeosphaeria</taxon>
    </lineage>
</organism>
<dbReference type="AlphaFoldDB" id="A0A9P6GD25"/>
<evidence type="ECO:0000313" key="2">
    <source>
        <dbReference type="EMBL" id="KAF9733446.1"/>
    </source>
</evidence>
<proteinExistence type="predicted"/>
<protein>
    <submittedName>
        <fullName evidence="2">Uncharacterized protein</fullName>
    </submittedName>
</protein>
<evidence type="ECO:0000313" key="3">
    <source>
        <dbReference type="Proteomes" id="UP000756921"/>
    </source>
</evidence>
<dbReference type="EMBL" id="WJXW01000009">
    <property type="protein sequence ID" value="KAF9733446.1"/>
    <property type="molecule type" value="Genomic_DNA"/>
</dbReference>
<feature type="compositionally biased region" description="Polar residues" evidence="1">
    <location>
        <begin position="19"/>
        <end position="33"/>
    </location>
</feature>
<comment type="caution">
    <text evidence="2">The sequence shown here is derived from an EMBL/GenBank/DDBJ whole genome shotgun (WGS) entry which is preliminary data.</text>
</comment>
<accession>A0A9P6GD25</accession>
<sequence>MSEKHDPVSPPSYADSLHPQLTSTSSSAPGQGQSLLDTLTLTRATTIRSAIHTSILPVLSSRAAMGLPSTVLALLPSDIPLPGPPEKNEFSFAGYAGAEEAEDAVKLIAGDGGEEAVEAVWLSGEGNTSAFWRVPAVVEDLEWGLRDALNDGRGGAPAVVRGVGEAKKKAKEKRRFFGRRKEGRIEEESAAVGAGEGAGAGLVAVRVRVEEICLRTTNEFGLYDTMNRQCVVVRVDAGS</sequence>
<evidence type="ECO:0000256" key="1">
    <source>
        <dbReference type="SAM" id="MobiDB-lite"/>
    </source>
</evidence>
<name>A0A9P6GD25_9PLEO</name>
<keyword evidence="3" id="KW-1185">Reference proteome</keyword>
<dbReference type="Proteomes" id="UP000756921">
    <property type="component" value="Unassembled WGS sequence"/>
</dbReference>
<reference evidence="2" key="1">
    <citation type="journal article" date="2020" name="Mol. Plant Microbe Interact.">
        <title>Genome Sequence of the Biocontrol Agent Coniothyrium minitans strain Conio (IMI 134523).</title>
        <authorList>
            <person name="Patel D."/>
            <person name="Shittu T.A."/>
            <person name="Baroncelli R."/>
            <person name="Muthumeenakshi S."/>
            <person name="Osborne T.H."/>
            <person name="Janganan T.K."/>
            <person name="Sreenivasaprasad S."/>
        </authorList>
    </citation>
    <scope>NUCLEOTIDE SEQUENCE</scope>
    <source>
        <strain evidence="2">Conio</strain>
    </source>
</reference>
<gene>
    <name evidence="2" type="ORF">PMIN01_09129</name>
</gene>
<dbReference type="OrthoDB" id="3914029at2759"/>
<feature type="region of interest" description="Disordered" evidence="1">
    <location>
        <begin position="1"/>
        <end position="33"/>
    </location>
</feature>